<feature type="coiled-coil region" evidence="6">
    <location>
        <begin position="291"/>
        <end position="339"/>
    </location>
</feature>
<dbReference type="Gene3D" id="3.40.50.300">
    <property type="entry name" value="P-loop containing nucleotide triphosphate hydrolases"/>
    <property type="match status" value="1"/>
</dbReference>
<evidence type="ECO:0000256" key="1">
    <source>
        <dbReference type="ARBA" id="ARBA00004651"/>
    </source>
</evidence>
<comment type="caution">
    <text evidence="9">The sequence shown here is derived from an EMBL/GenBank/DDBJ whole genome shotgun (WGS) entry which is preliminary data.</text>
</comment>
<evidence type="ECO:0000256" key="3">
    <source>
        <dbReference type="ARBA" id="ARBA00022692"/>
    </source>
</evidence>
<reference evidence="9 10" key="1">
    <citation type="submission" date="2020-10" db="EMBL/GenBank/DDBJ databases">
        <title>Aquamicrobium zhengzhouensis sp. nov., a exopolysaccharide producing bacterium isolated from farmland soil.</title>
        <authorList>
            <person name="Wang X."/>
        </authorList>
    </citation>
    <scope>NUCLEOTIDE SEQUENCE [LARGE SCALE GENOMIC DNA]</scope>
    <source>
        <strain evidence="10">cd-1</strain>
    </source>
</reference>
<evidence type="ECO:0000256" key="5">
    <source>
        <dbReference type="ARBA" id="ARBA00023136"/>
    </source>
</evidence>
<feature type="transmembrane region" description="Helical" evidence="7">
    <location>
        <begin position="433"/>
        <end position="458"/>
    </location>
</feature>
<evidence type="ECO:0000313" key="9">
    <source>
        <dbReference type="EMBL" id="MBI1620430.1"/>
    </source>
</evidence>
<dbReference type="PANTHER" id="PTHR32309:SF13">
    <property type="entry name" value="FERRIC ENTEROBACTIN TRANSPORT PROTEIN FEPE"/>
    <property type="match status" value="1"/>
</dbReference>
<keyword evidence="5 7" id="KW-0472">Membrane</keyword>
<evidence type="ECO:0000256" key="7">
    <source>
        <dbReference type="SAM" id="Phobius"/>
    </source>
</evidence>
<feature type="transmembrane region" description="Helical" evidence="7">
    <location>
        <begin position="27"/>
        <end position="45"/>
    </location>
</feature>
<dbReference type="InterPro" id="IPR050445">
    <property type="entry name" value="Bact_polysacc_biosynth/exp"/>
</dbReference>
<comment type="subcellular location">
    <subcellularLocation>
        <location evidence="1">Cell membrane</location>
        <topology evidence="1">Multi-pass membrane protein</topology>
    </subcellularLocation>
</comment>
<dbReference type="Proteomes" id="UP000601789">
    <property type="component" value="Unassembled WGS sequence"/>
</dbReference>
<sequence length="698" mass="74945">MSGAGTADVDVDLGRLFGSLSRNWRRIAVAAAGTTAIAFMLASMATPHYRAETRVLIENRESIYTRPTGATSEADRPLLDGEAIASQVEVIASNDILRDVARKLDLAKHDEFGAAGHTSTLGHLMILAGLKNDPSQASVEDRIIKAMREKLSVYNVDRSRVIVISFSSTDSALAAKVPNAIADAYLDVQEQAKRLTTADATEWLEPEIADLRRRVREAEARVADYRATADLLAGQNNSVLANQQLSEISTELSRVSAARSAAQARAIAIKDALASGASVETIPEVLNAPVLQRLRERQAQLSSDLADLSTTLLGNHPRIRSLNAQLSELGQQLRNEANKVLASIEGDEQSMRTRETQLTADLNRLKAAAAQAGGDEVELRALEREAAAERALLESYLTRYREAASRADRNYLPADARIFSRASQPYEPYFPKVLPITMAAFAGSALILMIFTLLAELFSGRAMRAAPRAIDPVEEVVMPTYSAADHLGFADEGEVVSAAAQTELLISDAAKLLAEADFTRAVFISPEGDEAAAASVMVAREISDIGLRVVFLDLTSTGAPSSSMLESSRYPGITNLLASEAQFSEIIRGDLYSDCHVIAVGTAETEKAMRAIDRLPIILASLETAYDLIIIECGPTDAESLARVISETTEILVSVIEREEVAIQETAADLVAAGYGEALLVTPVGYQAPPAPEGRSVA</sequence>
<evidence type="ECO:0000256" key="4">
    <source>
        <dbReference type="ARBA" id="ARBA00022989"/>
    </source>
</evidence>
<name>A0ABS0SAW5_9HYPH</name>
<dbReference type="RefSeq" id="WP_198475773.1">
    <property type="nucleotide sequence ID" value="NZ_JADGMQ010000003.1"/>
</dbReference>
<evidence type="ECO:0000256" key="2">
    <source>
        <dbReference type="ARBA" id="ARBA00022475"/>
    </source>
</evidence>
<dbReference type="InterPro" id="IPR003856">
    <property type="entry name" value="LPS_length_determ_N"/>
</dbReference>
<proteinExistence type="predicted"/>
<evidence type="ECO:0000256" key="6">
    <source>
        <dbReference type="SAM" id="Coils"/>
    </source>
</evidence>
<keyword evidence="10" id="KW-1185">Reference proteome</keyword>
<keyword evidence="6" id="KW-0175">Coiled coil</keyword>
<gene>
    <name evidence="9" type="ORF">IOD40_07110</name>
</gene>
<dbReference type="EMBL" id="JADGMQ010000003">
    <property type="protein sequence ID" value="MBI1620430.1"/>
    <property type="molecule type" value="Genomic_DNA"/>
</dbReference>
<keyword evidence="4 7" id="KW-1133">Transmembrane helix</keyword>
<accession>A0ABS0SAW5</accession>
<dbReference type="Pfam" id="PF02706">
    <property type="entry name" value="Wzz"/>
    <property type="match status" value="1"/>
</dbReference>
<protein>
    <submittedName>
        <fullName evidence="9">Chain-length determining protein</fullName>
    </submittedName>
</protein>
<evidence type="ECO:0000259" key="8">
    <source>
        <dbReference type="Pfam" id="PF02706"/>
    </source>
</evidence>
<keyword evidence="3 7" id="KW-0812">Transmembrane</keyword>
<evidence type="ECO:0000313" key="10">
    <source>
        <dbReference type="Proteomes" id="UP000601789"/>
    </source>
</evidence>
<organism evidence="9 10">
    <name type="scientific">Aquamicrobium zhengzhouense</name>
    <dbReference type="NCBI Taxonomy" id="2781738"/>
    <lineage>
        <taxon>Bacteria</taxon>
        <taxon>Pseudomonadati</taxon>
        <taxon>Pseudomonadota</taxon>
        <taxon>Alphaproteobacteria</taxon>
        <taxon>Hyphomicrobiales</taxon>
        <taxon>Phyllobacteriaceae</taxon>
        <taxon>Aquamicrobium</taxon>
    </lineage>
</organism>
<dbReference type="PANTHER" id="PTHR32309">
    <property type="entry name" value="TYROSINE-PROTEIN KINASE"/>
    <property type="match status" value="1"/>
</dbReference>
<dbReference type="InterPro" id="IPR027417">
    <property type="entry name" value="P-loop_NTPase"/>
</dbReference>
<feature type="domain" description="Polysaccharide chain length determinant N-terminal" evidence="8">
    <location>
        <begin position="10"/>
        <end position="104"/>
    </location>
</feature>
<dbReference type="SUPFAM" id="SSF52540">
    <property type="entry name" value="P-loop containing nucleoside triphosphate hydrolases"/>
    <property type="match status" value="1"/>
</dbReference>
<keyword evidence="2" id="KW-1003">Cell membrane</keyword>